<evidence type="ECO:0000256" key="4">
    <source>
        <dbReference type="ARBA" id="ARBA00022917"/>
    </source>
</evidence>
<dbReference type="GO" id="GO:0003743">
    <property type="term" value="F:translation initiation factor activity"/>
    <property type="evidence" value="ECO:0007669"/>
    <property type="project" value="UniProtKB-UniRule"/>
</dbReference>
<protein>
    <recommendedName>
        <fullName evidence="5">Eukaryotic translation initiation factor 3 subunit M</fullName>
        <shortName evidence="5">eIF3m</shortName>
    </recommendedName>
</protein>
<dbReference type="OrthoDB" id="10267031at2759"/>
<keyword evidence="4 5" id="KW-0648">Protein biosynthesis</keyword>
<comment type="similarity">
    <text evidence="1">Belongs to the CSN7/EIF3M family. CSN7 subfamily.</text>
</comment>
<dbReference type="PROSITE" id="PS50250">
    <property type="entry name" value="PCI"/>
    <property type="match status" value="1"/>
</dbReference>
<dbReference type="Pfam" id="PF18005">
    <property type="entry name" value="eIF3m_C_helix"/>
    <property type="match status" value="1"/>
</dbReference>
<dbReference type="SMART" id="SM00088">
    <property type="entry name" value="PINT"/>
    <property type="match status" value="1"/>
</dbReference>
<comment type="function">
    <text evidence="5">Component of the eukaryotic translation initiation factor 3 (eIF-3) complex, which is involved in protein synthesis of a specialized repertoire of mRNAs and, together with other initiation factors, stimulates binding of mRNA and methionyl-tRNAi to the 40S ribosome. The eIF-3 complex specifically targets and initiates translation of a subset of mRNAs involved in cell proliferation.</text>
</comment>
<evidence type="ECO:0000313" key="6">
    <source>
        <dbReference type="EMBL" id="CAD7231827.1"/>
    </source>
</evidence>
<dbReference type="SUPFAM" id="SSF46785">
    <property type="entry name" value="Winged helix' DNA-binding domain"/>
    <property type="match status" value="1"/>
</dbReference>
<comment type="subunit">
    <text evidence="5">Component of the eukaryotic translation initiation factor 3 (eIF-3) complex.</text>
</comment>
<dbReference type="GO" id="GO:0001732">
    <property type="term" value="P:formation of cytoplasmic translation initiation complex"/>
    <property type="evidence" value="ECO:0007669"/>
    <property type="project" value="UniProtKB-UniRule"/>
</dbReference>
<gene>
    <name evidence="6" type="ORF">CTOB1V02_LOCUS9670</name>
</gene>
<evidence type="ECO:0000256" key="2">
    <source>
        <dbReference type="ARBA" id="ARBA00022490"/>
    </source>
</evidence>
<dbReference type="InterPro" id="IPR000717">
    <property type="entry name" value="PCI_dom"/>
</dbReference>
<dbReference type="GO" id="GO:0016282">
    <property type="term" value="C:eukaryotic 43S preinitiation complex"/>
    <property type="evidence" value="ECO:0007669"/>
    <property type="project" value="UniProtKB-UniRule"/>
</dbReference>
<dbReference type="PANTHER" id="PTHR15350:SF2">
    <property type="entry name" value="EUKARYOTIC TRANSLATION INITIATION FACTOR 3 SUBUNIT M"/>
    <property type="match status" value="1"/>
</dbReference>
<reference evidence="6" key="1">
    <citation type="submission" date="2020-11" db="EMBL/GenBank/DDBJ databases">
        <authorList>
            <person name="Tran Van P."/>
        </authorList>
    </citation>
    <scope>NUCLEOTIDE SEQUENCE</scope>
</reference>
<evidence type="ECO:0000256" key="3">
    <source>
        <dbReference type="ARBA" id="ARBA00022540"/>
    </source>
</evidence>
<dbReference type="Pfam" id="PF01399">
    <property type="entry name" value="PCI"/>
    <property type="match status" value="1"/>
</dbReference>
<comment type="subcellular location">
    <subcellularLocation>
        <location evidence="5">Cytoplasm</location>
    </subcellularLocation>
</comment>
<evidence type="ECO:0000256" key="1">
    <source>
        <dbReference type="ARBA" id="ARBA00008482"/>
    </source>
</evidence>
<evidence type="ECO:0000256" key="5">
    <source>
        <dbReference type="HAMAP-Rule" id="MF_03012"/>
    </source>
</evidence>
<dbReference type="EMBL" id="OB663914">
    <property type="protein sequence ID" value="CAD7231827.1"/>
    <property type="molecule type" value="Genomic_DNA"/>
</dbReference>
<dbReference type="PANTHER" id="PTHR15350">
    <property type="entry name" value="COP9 SIGNALOSOME COMPLEX SUBUNIT 7/DENDRITIC CELL PROTEIN GA17"/>
    <property type="match status" value="1"/>
</dbReference>
<accession>A0A7R8WJ22</accession>
<keyword evidence="2 5" id="KW-0963">Cytoplasm</keyword>
<proteinExistence type="inferred from homology"/>
<dbReference type="HAMAP" id="MF_03012">
    <property type="entry name" value="eIF3m"/>
    <property type="match status" value="1"/>
</dbReference>
<dbReference type="GO" id="GO:0033290">
    <property type="term" value="C:eukaryotic 48S preinitiation complex"/>
    <property type="evidence" value="ECO:0007669"/>
    <property type="project" value="UniProtKB-UniRule"/>
</dbReference>
<name>A0A7R8WJ22_9CRUS</name>
<comment type="similarity">
    <text evidence="5">Belongs to the eIF-3 subunit M family.</text>
</comment>
<dbReference type="AlphaFoldDB" id="A0A7R8WJ22"/>
<dbReference type="InterPro" id="IPR027528">
    <property type="entry name" value="eIF3m"/>
</dbReference>
<dbReference type="InterPro" id="IPR045237">
    <property type="entry name" value="COPS7/eIF3m"/>
</dbReference>
<dbReference type="InterPro" id="IPR040750">
    <property type="entry name" value="eIF3m_C_helix"/>
</dbReference>
<organism evidence="6">
    <name type="scientific">Cyprideis torosa</name>
    <dbReference type="NCBI Taxonomy" id="163714"/>
    <lineage>
        <taxon>Eukaryota</taxon>
        <taxon>Metazoa</taxon>
        <taxon>Ecdysozoa</taxon>
        <taxon>Arthropoda</taxon>
        <taxon>Crustacea</taxon>
        <taxon>Oligostraca</taxon>
        <taxon>Ostracoda</taxon>
        <taxon>Podocopa</taxon>
        <taxon>Podocopida</taxon>
        <taxon>Cytherocopina</taxon>
        <taxon>Cytheroidea</taxon>
        <taxon>Cytherideidae</taxon>
        <taxon>Cyprideis</taxon>
    </lineage>
</organism>
<dbReference type="InterPro" id="IPR036390">
    <property type="entry name" value="WH_DNA-bd_sf"/>
</dbReference>
<dbReference type="GO" id="GO:0071541">
    <property type="term" value="C:eukaryotic translation initiation factor 3 complex, eIF3m"/>
    <property type="evidence" value="ECO:0007669"/>
    <property type="project" value="UniProtKB-UniRule"/>
</dbReference>
<keyword evidence="3 5" id="KW-0396">Initiation factor</keyword>
<sequence length="393" mass="43858">MVISTFINLTFEEQVGELLNYLKEQGVELDPAEELEKGPYSALRRVIESCEVCSREDTESDAEAVLASIVSLLFICSEQESEEEPSSVEAFCNKMKSEAAPNRLGSMCLRVLSLLFQGLAKENAFRCTVYSTLIYVANITGQVSSIFDSLDNLKKELFPSEPSIQEYQMLYRQLHQALAHSGDGGKAAAVMVELLRTYSSETASEAKEDAERCILTAIGDPSTYLFDHLLPLKPIRALQGTPLHELLTIFVGGNYHDFLAFHEKNPGLLEKLGLKKEPLLQKIRLLTFMQSTATDPEVSFERIEKELDLSPEQVEPFIFDVLRTGLVKARMDQHKKKVTVSASVQRTFGDEQWNQVAAILKLWKNNLSQVEASMGQVLAMKEEIAAQASAPRA</sequence>